<keyword evidence="1" id="KW-0732">Signal</keyword>
<organism evidence="2">
    <name type="scientific">uncultured Paludibacter sp</name>
    <dbReference type="NCBI Taxonomy" id="497635"/>
    <lineage>
        <taxon>Bacteria</taxon>
        <taxon>Pseudomonadati</taxon>
        <taxon>Bacteroidota</taxon>
        <taxon>Bacteroidia</taxon>
        <taxon>Bacteroidales</taxon>
        <taxon>Paludibacteraceae</taxon>
        <taxon>Paludibacter</taxon>
        <taxon>environmental samples</taxon>
    </lineage>
</organism>
<gene>
    <name evidence="2" type="ORF">TRIP_D310113</name>
</gene>
<dbReference type="EMBL" id="UPXZ01000025">
    <property type="protein sequence ID" value="VBB45718.1"/>
    <property type="molecule type" value="Genomic_DNA"/>
</dbReference>
<sequence>MQRVIVILILFIGLSKVSAQTDKNTIRKVTSNEIVSMLSFEDITCFKNVCKPTLLFIHSPFNMKSIKMESEVKKYAAKHSDFIFLEFESSQDDAERAIKDTIGYKFYPSCIAIKPPNIYYSFSGYYSFSTLELFLDQFFKGNNVESNTHIAQFSLFNQSVYYGKFDYTKENGNGIIVNPNGVKFIGEMVNGIAKNGSFYEFLSDDLLQITIIKNYTVISVSP</sequence>
<feature type="chain" id="PRO_5025055861" evidence="1">
    <location>
        <begin position="20"/>
        <end position="222"/>
    </location>
</feature>
<evidence type="ECO:0000313" key="2">
    <source>
        <dbReference type="EMBL" id="VBB45718.1"/>
    </source>
</evidence>
<dbReference type="InterPro" id="IPR036249">
    <property type="entry name" value="Thioredoxin-like_sf"/>
</dbReference>
<dbReference type="SUPFAM" id="SSF82185">
    <property type="entry name" value="Histone H3 K4-specific methyltransferase SET7/9 N-terminal domain"/>
    <property type="match status" value="1"/>
</dbReference>
<dbReference type="SUPFAM" id="SSF52833">
    <property type="entry name" value="Thioredoxin-like"/>
    <property type="match status" value="1"/>
</dbReference>
<evidence type="ECO:0000256" key="1">
    <source>
        <dbReference type="SAM" id="SignalP"/>
    </source>
</evidence>
<protein>
    <submittedName>
        <fullName evidence="2">Uncharacterized protein</fullName>
    </submittedName>
</protein>
<reference evidence="2" key="1">
    <citation type="submission" date="2018-07" db="EMBL/GenBank/DDBJ databases">
        <authorList>
            <consortium name="Genoscope - CEA"/>
            <person name="William W."/>
        </authorList>
    </citation>
    <scope>NUCLEOTIDE SEQUENCE</scope>
    <source>
        <strain evidence="2">IK1</strain>
    </source>
</reference>
<proteinExistence type="predicted"/>
<name>A0A653ACC1_9BACT</name>
<dbReference type="AlphaFoldDB" id="A0A653ACC1"/>
<accession>A0A653ACC1</accession>
<feature type="signal peptide" evidence="1">
    <location>
        <begin position="1"/>
        <end position="19"/>
    </location>
</feature>